<evidence type="ECO:0000256" key="12">
    <source>
        <dbReference type="ARBA" id="ARBA00042730"/>
    </source>
</evidence>
<evidence type="ECO:0000313" key="14">
    <source>
        <dbReference type="Proteomes" id="UP000006514"/>
    </source>
</evidence>
<keyword evidence="5" id="KW-0413">Isomerase</keyword>
<dbReference type="Pfam" id="PF01187">
    <property type="entry name" value="MIF"/>
    <property type="match status" value="1"/>
</dbReference>
<evidence type="ECO:0000256" key="8">
    <source>
        <dbReference type="ARBA" id="ARBA00038932"/>
    </source>
</evidence>
<evidence type="ECO:0000256" key="2">
    <source>
        <dbReference type="ARBA" id="ARBA00005851"/>
    </source>
</evidence>
<dbReference type="OMA" id="TTIAKMW"/>
<dbReference type="Proteomes" id="UP000006514">
    <property type="component" value="Unassembled WGS sequence"/>
</dbReference>
<evidence type="ECO:0000256" key="10">
    <source>
        <dbReference type="ARBA" id="ARBA00041631"/>
    </source>
</evidence>
<evidence type="ECO:0000313" key="13">
    <source>
        <dbReference type="EMBL" id="EJD37890.1"/>
    </source>
</evidence>
<dbReference type="SUPFAM" id="SSF55331">
    <property type="entry name" value="Tautomerase/MIF"/>
    <property type="match status" value="1"/>
</dbReference>
<keyword evidence="14" id="KW-1185">Reference proteome</keyword>
<evidence type="ECO:0000256" key="11">
    <source>
        <dbReference type="ARBA" id="ARBA00041912"/>
    </source>
</evidence>
<comment type="subcellular location">
    <subcellularLocation>
        <location evidence="1">Secreted</location>
    </subcellularLocation>
</comment>
<dbReference type="EMBL" id="JH687833">
    <property type="protein sequence ID" value="EJD37890.1"/>
    <property type="molecule type" value="Genomic_DNA"/>
</dbReference>
<evidence type="ECO:0000256" key="5">
    <source>
        <dbReference type="ARBA" id="ARBA00023235"/>
    </source>
</evidence>
<evidence type="ECO:0000256" key="6">
    <source>
        <dbReference type="ARBA" id="ARBA00036735"/>
    </source>
</evidence>
<comment type="similarity">
    <text evidence="2">Belongs to the MIF family.</text>
</comment>
<dbReference type="GO" id="GO:0050178">
    <property type="term" value="F:phenylpyruvate tautomerase activity"/>
    <property type="evidence" value="ECO:0007669"/>
    <property type="project" value="UniProtKB-EC"/>
</dbReference>
<evidence type="ECO:0000256" key="9">
    <source>
        <dbReference type="ARBA" id="ARBA00039086"/>
    </source>
</evidence>
<reference evidence="14" key="1">
    <citation type="journal article" date="2012" name="Science">
        <title>The Paleozoic origin of enzymatic lignin decomposition reconstructed from 31 fungal genomes.</title>
        <authorList>
            <person name="Floudas D."/>
            <person name="Binder M."/>
            <person name="Riley R."/>
            <person name="Barry K."/>
            <person name="Blanchette R.A."/>
            <person name="Henrissat B."/>
            <person name="Martinez A.T."/>
            <person name="Otillar R."/>
            <person name="Spatafora J.W."/>
            <person name="Yadav J.S."/>
            <person name="Aerts A."/>
            <person name="Benoit I."/>
            <person name="Boyd A."/>
            <person name="Carlson A."/>
            <person name="Copeland A."/>
            <person name="Coutinho P.M."/>
            <person name="de Vries R.P."/>
            <person name="Ferreira P."/>
            <person name="Findley K."/>
            <person name="Foster B."/>
            <person name="Gaskell J."/>
            <person name="Glotzer D."/>
            <person name="Gorecki P."/>
            <person name="Heitman J."/>
            <person name="Hesse C."/>
            <person name="Hori C."/>
            <person name="Igarashi K."/>
            <person name="Jurgens J.A."/>
            <person name="Kallen N."/>
            <person name="Kersten P."/>
            <person name="Kohler A."/>
            <person name="Kuees U."/>
            <person name="Kumar T.K.A."/>
            <person name="Kuo A."/>
            <person name="LaButti K."/>
            <person name="Larrondo L.F."/>
            <person name="Lindquist E."/>
            <person name="Ling A."/>
            <person name="Lombard V."/>
            <person name="Lucas S."/>
            <person name="Lundell T."/>
            <person name="Martin R."/>
            <person name="McLaughlin D.J."/>
            <person name="Morgenstern I."/>
            <person name="Morin E."/>
            <person name="Murat C."/>
            <person name="Nagy L.G."/>
            <person name="Nolan M."/>
            <person name="Ohm R.A."/>
            <person name="Patyshakuliyeva A."/>
            <person name="Rokas A."/>
            <person name="Ruiz-Duenas F.J."/>
            <person name="Sabat G."/>
            <person name="Salamov A."/>
            <person name="Samejima M."/>
            <person name="Schmutz J."/>
            <person name="Slot J.C."/>
            <person name="St John F."/>
            <person name="Stenlid J."/>
            <person name="Sun H."/>
            <person name="Sun S."/>
            <person name="Syed K."/>
            <person name="Tsang A."/>
            <person name="Wiebenga A."/>
            <person name="Young D."/>
            <person name="Pisabarro A."/>
            <person name="Eastwood D.C."/>
            <person name="Martin F."/>
            <person name="Cullen D."/>
            <person name="Grigoriev I.V."/>
            <person name="Hibbett D.S."/>
        </authorList>
    </citation>
    <scope>NUCLEOTIDE SEQUENCE [LARGE SCALE GENOMIC DNA]</scope>
    <source>
        <strain evidence="14">TFB10046</strain>
    </source>
</reference>
<keyword evidence="3" id="KW-0202">Cytokine</keyword>
<dbReference type="InterPro" id="IPR014347">
    <property type="entry name" value="Tautomerase/MIF_sf"/>
</dbReference>
<dbReference type="eggNOG" id="KOG1759">
    <property type="taxonomic scope" value="Eukaryota"/>
</dbReference>
<comment type="catalytic activity">
    <reaction evidence="6">
        <text>3-phenylpyruvate = enol-phenylpyruvate</text>
        <dbReference type="Rhea" id="RHEA:17097"/>
        <dbReference type="ChEBI" id="CHEBI:16815"/>
        <dbReference type="ChEBI" id="CHEBI:18005"/>
        <dbReference type="EC" id="5.3.2.1"/>
    </reaction>
</comment>
<dbReference type="OrthoDB" id="255819at2759"/>
<dbReference type="InterPro" id="IPR001398">
    <property type="entry name" value="Macrophage_inhib_fac"/>
</dbReference>
<sequence>MPFLHLVSNVQPSDARAFIKEFSKLASETLGKPEKAVAIDFRYNESLSFGGTFEPAFLLTIGSLINVNPETNAEFSGVFFAFFKEKLGISGERGFIEFVDPTAAYIGYDGTTIAKMWEKAGVKH</sequence>
<organism evidence="13 14">
    <name type="scientific">Auricularia subglabra (strain TFB-10046 / SS5)</name>
    <name type="common">White-rot fungus</name>
    <name type="synonym">Auricularia delicata (strain TFB10046)</name>
    <dbReference type="NCBI Taxonomy" id="717982"/>
    <lineage>
        <taxon>Eukaryota</taxon>
        <taxon>Fungi</taxon>
        <taxon>Dikarya</taxon>
        <taxon>Basidiomycota</taxon>
        <taxon>Agaricomycotina</taxon>
        <taxon>Agaricomycetes</taxon>
        <taxon>Auriculariales</taxon>
        <taxon>Auriculariaceae</taxon>
        <taxon>Auricularia</taxon>
    </lineage>
</organism>
<evidence type="ECO:0000256" key="3">
    <source>
        <dbReference type="ARBA" id="ARBA00022514"/>
    </source>
</evidence>
<gene>
    <name evidence="13" type="ORF">AURDEDRAFT_116659</name>
</gene>
<proteinExistence type="inferred from homology"/>
<evidence type="ECO:0000256" key="1">
    <source>
        <dbReference type="ARBA" id="ARBA00004613"/>
    </source>
</evidence>
<dbReference type="GO" id="GO:0005615">
    <property type="term" value="C:extracellular space"/>
    <property type="evidence" value="ECO:0007669"/>
    <property type="project" value="UniProtKB-KW"/>
</dbReference>
<name>J0LHZ8_AURST</name>
<dbReference type="PANTHER" id="PTHR11954:SF6">
    <property type="entry name" value="MACROPHAGE MIGRATION INHIBITORY FACTOR"/>
    <property type="match status" value="1"/>
</dbReference>
<accession>J0LHZ8</accession>
<dbReference type="EC" id="5.3.3.12" evidence="8"/>
<dbReference type="AlphaFoldDB" id="J0LHZ8"/>
<dbReference type="InParanoid" id="J0LHZ8"/>
<evidence type="ECO:0000256" key="4">
    <source>
        <dbReference type="ARBA" id="ARBA00022525"/>
    </source>
</evidence>
<comment type="catalytic activity">
    <reaction evidence="7">
        <text>L-dopachrome = 5,6-dihydroxyindole-2-carboxylate</text>
        <dbReference type="Rhea" id="RHEA:13041"/>
        <dbReference type="ChEBI" id="CHEBI:16875"/>
        <dbReference type="ChEBI" id="CHEBI:57509"/>
        <dbReference type="EC" id="5.3.3.12"/>
    </reaction>
</comment>
<dbReference type="GO" id="GO:0004167">
    <property type="term" value="F:dopachrome isomerase activity"/>
    <property type="evidence" value="ECO:0007669"/>
    <property type="project" value="UniProtKB-EC"/>
</dbReference>
<evidence type="ECO:0000256" key="7">
    <source>
        <dbReference type="ARBA" id="ARBA00036823"/>
    </source>
</evidence>
<keyword evidence="4" id="KW-0964">Secreted</keyword>
<dbReference type="Gene3D" id="3.30.429.10">
    <property type="entry name" value="Macrophage Migration Inhibitory Factor"/>
    <property type="match status" value="1"/>
</dbReference>
<protein>
    <recommendedName>
        <fullName evidence="12">L-dopachrome isomerase</fullName>
        <ecNumber evidence="9">5.3.2.1</ecNumber>
        <ecNumber evidence="8">5.3.3.12</ecNumber>
    </recommendedName>
    <alternativeName>
        <fullName evidence="10">L-dopachrome tautomerase</fullName>
    </alternativeName>
    <alternativeName>
        <fullName evidence="11">Phenylpyruvate tautomerase</fullName>
    </alternativeName>
</protein>
<dbReference type="EC" id="5.3.2.1" evidence="9"/>
<dbReference type="PANTHER" id="PTHR11954">
    <property type="entry name" value="D-DOPACHROME DECARBOXYLASE"/>
    <property type="match status" value="1"/>
</dbReference>
<dbReference type="KEGG" id="adl:AURDEDRAFT_116659"/>